<accession>A0A6J5L2P9</accession>
<proteinExistence type="predicted"/>
<protein>
    <submittedName>
        <fullName evidence="1">Uncharacterized protein</fullName>
    </submittedName>
</protein>
<name>A0A6J5L2P9_9CAUD</name>
<evidence type="ECO:0000313" key="1">
    <source>
        <dbReference type="EMBL" id="CAB4127483.1"/>
    </source>
</evidence>
<gene>
    <name evidence="1" type="ORF">UFOVP75_219</name>
</gene>
<dbReference type="EMBL" id="LR796209">
    <property type="protein sequence ID" value="CAB4127483.1"/>
    <property type="molecule type" value="Genomic_DNA"/>
</dbReference>
<reference evidence="1" key="1">
    <citation type="submission" date="2020-04" db="EMBL/GenBank/DDBJ databases">
        <authorList>
            <person name="Chiriac C."/>
            <person name="Salcher M."/>
            <person name="Ghai R."/>
            <person name="Kavagutti S V."/>
        </authorList>
    </citation>
    <scope>NUCLEOTIDE SEQUENCE</scope>
</reference>
<organism evidence="1">
    <name type="scientific">uncultured Caudovirales phage</name>
    <dbReference type="NCBI Taxonomy" id="2100421"/>
    <lineage>
        <taxon>Viruses</taxon>
        <taxon>Duplodnaviria</taxon>
        <taxon>Heunggongvirae</taxon>
        <taxon>Uroviricota</taxon>
        <taxon>Caudoviricetes</taxon>
        <taxon>Peduoviridae</taxon>
        <taxon>Maltschvirus</taxon>
        <taxon>Maltschvirus maltsch</taxon>
    </lineage>
</organism>
<sequence length="107" mass="12293">MMTPEQITKAALVALYVLGDSPHPDTYTTEHMEREITETKLLLAVPTVSVTQWHSLIVAYRSGNGWSYGNDYSRKQHPVMTDWFNLSSWIQEALTKYHKLILALKDI</sequence>